<dbReference type="EMBL" id="LWBS01000272">
    <property type="protein sequence ID" value="OAP93620.1"/>
    <property type="molecule type" value="Genomic_DNA"/>
</dbReference>
<sequence>MNDQRPDGFTMIGLHKLAAQAGEGLVPELYELFQQQQHAERQQIYQNVTLFPTWEARMPGEAATTPLGPAAANGDNVLAFPSPVARAGKRKV</sequence>
<evidence type="ECO:0000313" key="1">
    <source>
        <dbReference type="EMBL" id="OAP93620.1"/>
    </source>
</evidence>
<comment type="caution">
    <text evidence="1">The sequence shown here is derived from an EMBL/GenBank/DDBJ whole genome shotgun (WGS) entry which is preliminary data.</text>
</comment>
<accession>A0A179BQM1</accession>
<dbReference type="AlphaFoldDB" id="A0A179BQM1"/>
<protein>
    <submittedName>
        <fullName evidence="1">Uncharacterized protein</fullName>
    </submittedName>
</protein>
<dbReference type="eggNOG" id="ENOG50301T2">
    <property type="taxonomic scope" value="Bacteria"/>
</dbReference>
<organism evidence="1">
    <name type="scientific">Rhizobium leguminosarum</name>
    <dbReference type="NCBI Taxonomy" id="384"/>
    <lineage>
        <taxon>Bacteria</taxon>
        <taxon>Pseudomonadati</taxon>
        <taxon>Pseudomonadota</taxon>
        <taxon>Alphaproteobacteria</taxon>
        <taxon>Hyphomicrobiales</taxon>
        <taxon>Rhizobiaceae</taxon>
        <taxon>Rhizobium/Agrobacterium group</taxon>
        <taxon>Rhizobium</taxon>
    </lineage>
</organism>
<gene>
    <name evidence="1" type="ORF">A4U53_24425</name>
</gene>
<proteinExistence type="predicted"/>
<name>A0A179BQM1_RHILE</name>
<reference evidence="1" key="1">
    <citation type="submission" date="2016-04" db="EMBL/GenBank/DDBJ databases">
        <title>Fast-growing isolate from the root nodules of Vavilovia formosa.</title>
        <authorList>
            <person name="Kimeklis A."/>
            <person name="Safronova V."/>
            <person name="Belimov A."/>
            <person name="Andronov E."/>
        </authorList>
    </citation>
    <scope>NUCLEOTIDE SEQUENCE [LARGE SCALE GENOMIC DNA]</scope>
    <source>
        <strain evidence="1">Vaf-46</strain>
    </source>
</reference>